<dbReference type="EMBL" id="BMAO01015608">
    <property type="protein sequence ID" value="GFR02964.1"/>
    <property type="molecule type" value="Genomic_DNA"/>
</dbReference>
<reference evidence="2" key="1">
    <citation type="submission" date="2020-07" db="EMBL/GenBank/DDBJ databases">
        <title>Multicomponent nature underlies the extraordinary mechanical properties of spider dragline silk.</title>
        <authorList>
            <person name="Kono N."/>
            <person name="Nakamura H."/>
            <person name="Mori M."/>
            <person name="Yoshida Y."/>
            <person name="Ohtoshi R."/>
            <person name="Malay A.D."/>
            <person name="Moran D.A.P."/>
            <person name="Tomita M."/>
            <person name="Numata K."/>
            <person name="Arakawa K."/>
        </authorList>
    </citation>
    <scope>NUCLEOTIDE SEQUENCE</scope>
</reference>
<keyword evidence="3" id="KW-1185">Reference proteome</keyword>
<keyword evidence="1" id="KW-0732">Signal</keyword>
<feature type="chain" id="PRO_5036489400" evidence="1">
    <location>
        <begin position="20"/>
        <end position="136"/>
    </location>
</feature>
<dbReference type="OrthoDB" id="6421017at2759"/>
<comment type="caution">
    <text evidence="2">The sequence shown here is derived from an EMBL/GenBank/DDBJ whole genome shotgun (WGS) entry which is preliminary data.</text>
</comment>
<dbReference type="AlphaFoldDB" id="A0A8X6LDD2"/>
<accession>A0A8X6LDD2</accession>
<dbReference type="Proteomes" id="UP000887116">
    <property type="component" value="Unassembled WGS sequence"/>
</dbReference>
<sequence length="136" mass="15658">MNTLVIFAISFAILGSCLGDEDKEKKKGKVVAFYKCLACESEEAFAAHAKCEELRPEKSKVNLQDCYKKLVPEKHLENDATRWKYYCDNPEEVAKTYDCIASPNYLKSLTEEDIASLKKFKDCVKEMKKHYCHDDD</sequence>
<evidence type="ECO:0000313" key="2">
    <source>
        <dbReference type="EMBL" id="GFR02964.1"/>
    </source>
</evidence>
<gene>
    <name evidence="2" type="primary">NCL1_37173</name>
    <name evidence="2" type="ORF">TNCT_635751</name>
</gene>
<organism evidence="2 3">
    <name type="scientific">Trichonephila clavata</name>
    <name type="common">Joro spider</name>
    <name type="synonym">Nephila clavata</name>
    <dbReference type="NCBI Taxonomy" id="2740835"/>
    <lineage>
        <taxon>Eukaryota</taxon>
        <taxon>Metazoa</taxon>
        <taxon>Ecdysozoa</taxon>
        <taxon>Arthropoda</taxon>
        <taxon>Chelicerata</taxon>
        <taxon>Arachnida</taxon>
        <taxon>Araneae</taxon>
        <taxon>Araneomorphae</taxon>
        <taxon>Entelegynae</taxon>
        <taxon>Araneoidea</taxon>
        <taxon>Nephilidae</taxon>
        <taxon>Trichonephila</taxon>
    </lineage>
</organism>
<name>A0A8X6LDD2_TRICU</name>
<evidence type="ECO:0000256" key="1">
    <source>
        <dbReference type="SAM" id="SignalP"/>
    </source>
</evidence>
<evidence type="ECO:0000313" key="3">
    <source>
        <dbReference type="Proteomes" id="UP000887116"/>
    </source>
</evidence>
<protein>
    <submittedName>
        <fullName evidence="2">Uncharacterized protein</fullName>
    </submittedName>
</protein>
<proteinExistence type="predicted"/>
<feature type="signal peptide" evidence="1">
    <location>
        <begin position="1"/>
        <end position="19"/>
    </location>
</feature>